<keyword evidence="5" id="KW-0902">Two-component regulatory system</keyword>
<feature type="transmembrane region" description="Helical" evidence="7">
    <location>
        <begin position="336"/>
        <end position="357"/>
    </location>
</feature>
<dbReference type="SUPFAM" id="SSF55874">
    <property type="entry name" value="ATPase domain of HSP90 chaperone/DNA topoisomerase II/histidine kinase"/>
    <property type="match status" value="1"/>
</dbReference>
<keyword evidence="4 9" id="KW-0418">Kinase</keyword>
<evidence type="ECO:0000256" key="6">
    <source>
        <dbReference type="SAM" id="MobiDB-lite"/>
    </source>
</evidence>
<feature type="domain" description="Histidine kinase" evidence="8">
    <location>
        <begin position="675"/>
        <end position="762"/>
    </location>
</feature>
<dbReference type="PROSITE" id="PS50109">
    <property type="entry name" value="HIS_KIN"/>
    <property type="match status" value="1"/>
</dbReference>
<evidence type="ECO:0000256" key="1">
    <source>
        <dbReference type="ARBA" id="ARBA00000085"/>
    </source>
</evidence>
<dbReference type="AlphaFoldDB" id="A0A4Q9H4Y4"/>
<gene>
    <name evidence="9" type="ORF">EYS42_05835</name>
</gene>
<feature type="region of interest" description="Disordered" evidence="6">
    <location>
        <begin position="761"/>
        <end position="782"/>
    </location>
</feature>
<dbReference type="Gene3D" id="3.30.565.10">
    <property type="entry name" value="Histidine kinase-like ATPase, C-terminal domain"/>
    <property type="match status" value="1"/>
</dbReference>
<dbReference type="InterPro" id="IPR050482">
    <property type="entry name" value="Sensor_HK_TwoCompSys"/>
</dbReference>
<dbReference type="EC" id="2.7.13.3" evidence="2"/>
<feature type="transmembrane region" description="Helical" evidence="7">
    <location>
        <begin position="184"/>
        <end position="205"/>
    </location>
</feature>
<evidence type="ECO:0000256" key="4">
    <source>
        <dbReference type="ARBA" id="ARBA00022777"/>
    </source>
</evidence>
<comment type="caution">
    <text evidence="9">The sequence shown here is derived from an EMBL/GenBank/DDBJ whole genome shotgun (WGS) entry which is preliminary data.</text>
</comment>
<dbReference type="SMART" id="SM00387">
    <property type="entry name" value="HATPase_c"/>
    <property type="match status" value="1"/>
</dbReference>
<keyword evidence="7" id="KW-0472">Membrane</keyword>
<organism evidence="9 10">
    <name type="scientific">Aquabacterium lacunae</name>
    <dbReference type="NCBI Taxonomy" id="2528630"/>
    <lineage>
        <taxon>Bacteria</taxon>
        <taxon>Pseudomonadati</taxon>
        <taxon>Pseudomonadota</taxon>
        <taxon>Betaproteobacteria</taxon>
        <taxon>Burkholderiales</taxon>
        <taxon>Aquabacterium</taxon>
    </lineage>
</organism>
<dbReference type="InterPro" id="IPR003594">
    <property type="entry name" value="HATPase_dom"/>
</dbReference>
<dbReference type="OrthoDB" id="8697484at2"/>
<evidence type="ECO:0000313" key="10">
    <source>
        <dbReference type="Proteomes" id="UP000292120"/>
    </source>
</evidence>
<feature type="transmembrane region" description="Helical" evidence="7">
    <location>
        <begin position="275"/>
        <end position="297"/>
    </location>
</feature>
<feature type="transmembrane region" description="Helical" evidence="7">
    <location>
        <begin position="303"/>
        <end position="324"/>
    </location>
</feature>
<dbReference type="CDD" id="cd16917">
    <property type="entry name" value="HATPase_UhpB-NarQ-NarX-like"/>
    <property type="match status" value="1"/>
</dbReference>
<protein>
    <recommendedName>
        <fullName evidence="2">histidine kinase</fullName>
        <ecNumber evidence="2">2.7.13.3</ecNumber>
    </recommendedName>
</protein>
<dbReference type="Pfam" id="PF02518">
    <property type="entry name" value="HATPase_c"/>
    <property type="match status" value="1"/>
</dbReference>
<evidence type="ECO:0000256" key="3">
    <source>
        <dbReference type="ARBA" id="ARBA00022679"/>
    </source>
</evidence>
<dbReference type="Gene3D" id="1.20.5.1930">
    <property type="match status" value="1"/>
</dbReference>
<feature type="transmembrane region" description="Helical" evidence="7">
    <location>
        <begin position="402"/>
        <end position="423"/>
    </location>
</feature>
<dbReference type="RefSeq" id="WP_130966905.1">
    <property type="nucleotide sequence ID" value="NZ_SIXI01000002.1"/>
</dbReference>
<comment type="catalytic activity">
    <reaction evidence="1">
        <text>ATP + protein L-histidine = ADP + protein N-phospho-L-histidine.</text>
        <dbReference type="EC" id="2.7.13.3"/>
    </reaction>
</comment>
<evidence type="ECO:0000259" key="8">
    <source>
        <dbReference type="PROSITE" id="PS50109"/>
    </source>
</evidence>
<sequence>MSAGPLASPAQPGDDSAQASLEELLRAAERPPRWMGWRLRLLVALTLMALAGILGVAQWLSTQHRLPVGLRAGADGQVKLNNALTPALQRLEGQPIEGLRLEHSQPDGRVQVLTAPIEMATLQRSERWIPEPEDRQAHRLQLAQLHALISVLPPEGGTVLLELSQLPGEPVFVGPRGWGGITPMFWVLSGGALMLLAAGTMVLLAGPQWRNVGYLVLMGTQAAHLMLTGTEANLELFTPDWFVKLDCRSRMWLDLASAAAMIQVAVLHPRTLPHWVHYTVAGWVAAGMLGLALSAGWVPASAWWVTLQTGCAVMALAAVALMTLAHREVPHPFTLILRRFTLITTGCWVLMSLALAWPGHRPDMQLNVANFGVLTWHVFFASQLLLSPYLTQSRQILQEFSLLAASSTVAASLDLLFVAAFSLGQFTSMTMSLFLSFGLYLSLRRWVLSQLLNRDSLSTERLFERLYRIARELERQPRRVHELMARLMRELFDPLEAAVVHGHIPSTLVRGNGGLMLVRLPVCPADIGTPAQHQVLVLRHAGRGQRLFTSEDARLATRIIDQLQRVLSFDQAVEQGRSEERTRIAQDLHDDIGARLLTLMYQAPNPDIEEYIRHTLQDLKTLTRGLSVQGHTLSDAASEWKRDISHRLGAARAELDWGIQIDQDIDLSVVQWSALTRILRELVNNTLAHAKARKVKIRLSLADDVLELCVEDDGLGHHPETWSHGLGLGGVRKRAKQLGGTVRWSENTPAGIRCEVRVEHFSRSDPGQNAGPGTSTMPLTGT</sequence>
<dbReference type="PANTHER" id="PTHR24421:SF10">
    <property type="entry name" value="NITRATE_NITRITE SENSOR PROTEIN NARQ"/>
    <property type="match status" value="1"/>
</dbReference>
<dbReference type="GO" id="GO:0000160">
    <property type="term" value="P:phosphorelay signal transduction system"/>
    <property type="evidence" value="ECO:0007669"/>
    <property type="project" value="UniProtKB-KW"/>
</dbReference>
<feature type="transmembrane region" description="Helical" evidence="7">
    <location>
        <begin position="369"/>
        <end position="390"/>
    </location>
</feature>
<feature type="transmembrane region" description="Helical" evidence="7">
    <location>
        <begin position="39"/>
        <end position="60"/>
    </location>
</feature>
<dbReference type="PANTHER" id="PTHR24421">
    <property type="entry name" value="NITRATE/NITRITE SENSOR PROTEIN NARX-RELATED"/>
    <property type="match status" value="1"/>
</dbReference>
<dbReference type="GO" id="GO:0004673">
    <property type="term" value="F:protein histidine kinase activity"/>
    <property type="evidence" value="ECO:0007669"/>
    <property type="project" value="UniProtKB-EC"/>
</dbReference>
<name>A0A4Q9H4Y4_9BURK</name>
<dbReference type="EMBL" id="SIXI01000002">
    <property type="protein sequence ID" value="TBO32694.1"/>
    <property type="molecule type" value="Genomic_DNA"/>
</dbReference>
<evidence type="ECO:0000256" key="7">
    <source>
        <dbReference type="SAM" id="Phobius"/>
    </source>
</evidence>
<keyword evidence="10" id="KW-1185">Reference proteome</keyword>
<dbReference type="InterPro" id="IPR036890">
    <property type="entry name" value="HATPase_C_sf"/>
</dbReference>
<evidence type="ECO:0000256" key="2">
    <source>
        <dbReference type="ARBA" id="ARBA00012438"/>
    </source>
</evidence>
<evidence type="ECO:0000256" key="5">
    <source>
        <dbReference type="ARBA" id="ARBA00023012"/>
    </source>
</evidence>
<dbReference type="Proteomes" id="UP000292120">
    <property type="component" value="Unassembled WGS sequence"/>
</dbReference>
<evidence type="ECO:0000313" key="9">
    <source>
        <dbReference type="EMBL" id="TBO32694.1"/>
    </source>
</evidence>
<proteinExistence type="predicted"/>
<keyword evidence="3" id="KW-0808">Transferase</keyword>
<accession>A0A4Q9H4Y4</accession>
<feature type="compositionally biased region" description="Polar residues" evidence="6">
    <location>
        <begin position="765"/>
        <end position="782"/>
    </location>
</feature>
<dbReference type="InterPro" id="IPR005467">
    <property type="entry name" value="His_kinase_dom"/>
</dbReference>
<keyword evidence="7" id="KW-0812">Transmembrane</keyword>
<reference evidence="9 10" key="1">
    <citation type="submission" date="2019-02" db="EMBL/GenBank/DDBJ databases">
        <title>Aquabacterium sp. strain KMB7.</title>
        <authorList>
            <person name="Chen W.-M."/>
        </authorList>
    </citation>
    <scope>NUCLEOTIDE SEQUENCE [LARGE SCALE GENOMIC DNA]</scope>
    <source>
        <strain evidence="9 10">KMB7</strain>
    </source>
</reference>
<keyword evidence="7" id="KW-1133">Transmembrane helix</keyword>